<dbReference type="CDD" id="cd18186">
    <property type="entry name" value="BTB_POZ_ZBTB_KLHL-like"/>
    <property type="match status" value="1"/>
</dbReference>
<organism evidence="3 4">
    <name type="scientific">Elasticomyces elasticus</name>
    <dbReference type="NCBI Taxonomy" id="574655"/>
    <lineage>
        <taxon>Eukaryota</taxon>
        <taxon>Fungi</taxon>
        <taxon>Dikarya</taxon>
        <taxon>Ascomycota</taxon>
        <taxon>Pezizomycotina</taxon>
        <taxon>Dothideomycetes</taxon>
        <taxon>Dothideomycetidae</taxon>
        <taxon>Mycosphaerellales</taxon>
        <taxon>Teratosphaeriaceae</taxon>
        <taxon>Elasticomyces</taxon>
    </lineage>
</organism>
<dbReference type="Gene3D" id="3.30.710.10">
    <property type="entry name" value="Potassium Channel Kv1.1, Chain A"/>
    <property type="match status" value="1"/>
</dbReference>
<feature type="compositionally biased region" description="Polar residues" evidence="1">
    <location>
        <begin position="223"/>
        <end position="233"/>
    </location>
</feature>
<evidence type="ECO:0000259" key="2">
    <source>
        <dbReference type="PROSITE" id="PS50097"/>
    </source>
</evidence>
<feature type="compositionally biased region" description="Polar residues" evidence="1">
    <location>
        <begin position="179"/>
        <end position="198"/>
    </location>
</feature>
<evidence type="ECO:0000313" key="4">
    <source>
        <dbReference type="Proteomes" id="UP001310594"/>
    </source>
</evidence>
<dbReference type="AlphaFoldDB" id="A0AAN8A0E1"/>
<evidence type="ECO:0000256" key="1">
    <source>
        <dbReference type="SAM" id="MobiDB-lite"/>
    </source>
</evidence>
<reference evidence="3" key="1">
    <citation type="submission" date="2023-08" db="EMBL/GenBank/DDBJ databases">
        <title>Black Yeasts Isolated from many extreme environments.</title>
        <authorList>
            <person name="Coleine C."/>
            <person name="Stajich J.E."/>
            <person name="Selbmann L."/>
        </authorList>
    </citation>
    <scope>NUCLEOTIDE SEQUENCE</scope>
    <source>
        <strain evidence="3">CCFEE 5810</strain>
    </source>
</reference>
<feature type="region of interest" description="Disordered" evidence="1">
    <location>
        <begin position="586"/>
        <end position="606"/>
    </location>
</feature>
<feature type="compositionally biased region" description="Low complexity" evidence="1">
    <location>
        <begin position="45"/>
        <end position="60"/>
    </location>
</feature>
<dbReference type="Proteomes" id="UP001310594">
    <property type="component" value="Unassembled WGS sequence"/>
</dbReference>
<gene>
    <name evidence="3" type="ORF">LTR97_010882</name>
</gene>
<feature type="region of interest" description="Disordered" evidence="1">
    <location>
        <begin position="1"/>
        <end position="233"/>
    </location>
</feature>
<dbReference type="InterPro" id="IPR000210">
    <property type="entry name" value="BTB/POZ_dom"/>
</dbReference>
<evidence type="ECO:0000313" key="3">
    <source>
        <dbReference type="EMBL" id="KAK5692571.1"/>
    </source>
</evidence>
<dbReference type="InterPro" id="IPR011333">
    <property type="entry name" value="SKP1/BTB/POZ_sf"/>
</dbReference>
<feature type="region of interest" description="Disordered" evidence="1">
    <location>
        <begin position="699"/>
        <end position="743"/>
    </location>
</feature>
<comment type="caution">
    <text evidence="3">The sequence shown here is derived from an EMBL/GenBank/DDBJ whole genome shotgun (WGS) entry which is preliminary data.</text>
</comment>
<protein>
    <recommendedName>
        <fullName evidence="2">BTB domain-containing protein</fullName>
    </recommendedName>
</protein>
<dbReference type="PROSITE" id="PS50097">
    <property type="entry name" value="BTB"/>
    <property type="match status" value="1"/>
</dbReference>
<dbReference type="EMBL" id="JAVRQU010000019">
    <property type="protein sequence ID" value="KAK5692571.1"/>
    <property type="molecule type" value="Genomic_DNA"/>
</dbReference>
<accession>A0AAN8A0E1</accession>
<feature type="region of interest" description="Disordered" evidence="1">
    <location>
        <begin position="265"/>
        <end position="357"/>
    </location>
</feature>
<name>A0AAN8A0E1_9PEZI</name>
<proteinExistence type="predicted"/>
<feature type="compositionally biased region" description="Basic and acidic residues" evidence="1">
    <location>
        <begin position="595"/>
        <end position="604"/>
    </location>
</feature>
<feature type="domain" description="BTB" evidence="2">
    <location>
        <begin position="373"/>
        <end position="452"/>
    </location>
</feature>
<feature type="compositionally biased region" description="Basic and acidic residues" evidence="1">
    <location>
        <begin position="306"/>
        <end position="318"/>
    </location>
</feature>
<sequence>MPESDVADTRPTSRKRPSQSRVVPAIPLALGKPKSLPKAGRPARAEATSTTPTTPAHNTANDGNGVGRSTTATPESRDTDSMPPSNGVASEPRAAESQIVSTPPPPSGQPALLSPPSKRRSTGKSDMRPLRTQMPPDFVPSVERETPHPIVSPLKSSPQHSFPNHVHRPSVNGVVFGSHGSTTSSTVPPQSADSTLSAAQWPPLGASRPVQSTTPGHAHRNSEPVNQRVHNPSSVPWHMRQSFQLPAHPPPQFHHAYTPFRYPPREVFTPAEENPPNGFHRSRSQSLSQGSGIAARNGDLLQSPAGHEDDISTRHTPREAFAPFQPLPPQLRHHYKQPPPPLQQVPQGPSSRSDDSEALRYHVRSQFGDSTFADCVLQIVEHGSGAEQSLDAHRIILSRSPTLLDIIRRTDMSDSTTLKQNVHVSLRGHGVTTEAFVDCMRYLYGGSLAALELLRHAPLGSAAFSSNGERMQTALQLVATAAWLRLPAVAGRAMGAALSMLHWDTMAPILGFALDGGLGLAFVVDEGADMSCASSDDSLGRADGLGTPTYDPYSTDLLHRLIDFTVHMFPPNFYLDAAAPQLAECPRLPPLPPAHESRPSRSDPRLSQIRFGELSVEDHGRPSQVTTMVSSMLLSLPFPLLKGILEHNAMVYQLGADTVASIQRQVVAEREIRRKRILQARTAGRTDDGAGLQLIQNLYSEERVEPSPNHRSGSRLARSKKGIDTPPSSGAASEGSKQELSED</sequence>